<dbReference type="InterPro" id="IPR011605">
    <property type="entry name" value="NusB_fam"/>
</dbReference>
<dbReference type="AlphaFoldDB" id="A0A134BF45"/>
<name>A0A134BF45_9BACT</name>
<keyword evidence="4" id="KW-0805">Transcription regulation</keyword>
<feature type="domain" description="NusB/RsmB/TIM44" evidence="6">
    <location>
        <begin position="202"/>
        <end position="296"/>
    </location>
</feature>
<dbReference type="Gene3D" id="1.10.940.10">
    <property type="entry name" value="NusB-like"/>
    <property type="match status" value="1"/>
</dbReference>
<dbReference type="RefSeq" id="WP_060932836.1">
    <property type="nucleotide sequence ID" value="NZ_KQ960503.1"/>
</dbReference>
<dbReference type="SUPFAM" id="SSF48013">
    <property type="entry name" value="NusB-like"/>
    <property type="match status" value="1"/>
</dbReference>
<dbReference type="GO" id="GO:0006353">
    <property type="term" value="P:DNA-templated transcription termination"/>
    <property type="evidence" value="ECO:0007669"/>
    <property type="project" value="InterPro"/>
</dbReference>
<accession>A0A134BF45</accession>
<keyword evidence="2" id="KW-0889">Transcription antitermination</keyword>
<keyword evidence="5" id="KW-0804">Transcription</keyword>
<evidence type="ECO:0000313" key="7">
    <source>
        <dbReference type="EMBL" id="KXB78565.1"/>
    </source>
</evidence>
<organism evidence="7">
    <name type="scientific">Prevotella amnii</name>
    <dbReference type="NCBI Taxonomy" id="419005"/>
    <lineage>
        <taxon>Bacteria</taxon>
        <taxon>Pseudomonadati</taxon>
        <taxon>Bacteroidota</taxon>
        <taxon>Bacteroidia</taxon>
        <taxon>Bacteroidales</taxon>
        <taxon>Prevotellaceae</taxon>
        <taxon>Prevotella</taxon>
    </lineage>
</organism>
<gene>
    <name evidence="7" type="ORF">HMPREF1860_00932</name>
</gene>
<dbReference type="EMBL" id="LSDL01000041">
    <property type="protein sequence ID" value="KXB78565.1"/>
    <property type="molecule type" value="Genomic_DNA"/>
</dbReference>
<evidence type="ECO:0000259" key="6">
    <source>
        <dbReference type="Pfam" id="PF01029"/>
    </source>
</evidence>
<dbReference type="GO" id="GO:0003723">
    <property type="term" value="F:RNA binding"/>
    <property type="evidence" value="ECO:0007669"/>
    <property type="project" value="UniProtKB-KW"/>
</dbReference>
<evidence type="ECO:0000256" key="5">
    <source>
        <dbReference type="ARBA" id="ARBA00023163"/>
    </source>
</evidence>
<dbReference type="Pfam" id="PF01029">
    <property type="entry name" value="NusB"/>
    <property type="match status" value="1"/>
</dbReference>
<dbReference type="InterPro" id="IPR006027">
    <property type="entry name" value="NusB_RsmB_TIM44"/>
</dbReference>
<evidence type="ECO:0000256" key="3">
    <source>
        <dbReference type="ARBA" id="ARBA00022884"/>
    </source>
</evidence>
<dbReference type="GO" id="GO:0005829">
    <property type="term" value="C:cytosol"/>
    <property type="evidence" value="ECO:0007669"/>
    <property type="project" value="TreeGrafter"/>
</dbReference>
<dbReference type="PANTHER" id="PTHR11078:SF3">
    <property type="entry name" value="ANTITERMINATION NUSB DOMAIN-CONTAINING PROTEIN"/>
    <property type="match status" value="1"/>
</dbReference>
<dbReference type="GO" id="GO:0031564">
    <property type="term" value="P:transcription antitermination"/>
    <property type="evidence" value="ECO:0007669"/>
    <property type="project" value="UniProtKB-KW"/>
</dbReference>
<evidence type="ECO:0000256" key="1">
    <source>
        <dbReference type="ARBA" id="ARBA00005952"/>
    </source>
</evidence>
<comment type="caution">
    <text evidence="7">The sequence shown here is derived from an EMBL/GenBank/DDBJ whole genome shotgun (WGS) entry which is preliminary data.</text>
</comment>
<protein>
    <submittedName>
        <fullName evidence="7">Transcription antitermination factor NusB</fullName>
    </submittedName>
</protein>
<dbReference type="PANTHER" id="PTHR11078">
    <property type="entry name" value="N UTILIZATION SUBSTANCE PROTEIN B-RELATED"/>
    <property type="match status" value="1"/>
</dbReference>
<dbReference type="STRING" id="419005.HMPREF1860_00932"/>
<dbReference type="Proteomes" id="UP000070531">
    <property type="component" value="Unassembled WGS sequence"/>
</dbReference>
<sequence length="338" mass="39870">MINRELIRIKVVQLTYGYYQNGSRNMDTAEKELLLSLSKAYDLYNFLLGLIVAVTQEERRRFDILQRKAKREELQMPSDRFINNKFALQLEDNNQLNAFLSNQSYRWDDDIELVRKICNDIEESDVFKDYILSDDTSYDADRELWRKLYRHIIENNELIDACLEDKSIYWNDDKEIVDTFVVKTIKRFDPAKGADQELLPEFKDDEDRKFAIDLFRATIINAEVYQGYMSQASRNWDFSRLAYMDVVIMQIAIAEMVNFPNIPINVSINEYVNLAKLYSTPRSGGYINGMLDSIARHLIEVGKLLKPMPESQQRRKYNRTIEAKRSFRSVANEKHDDN</sequence>
<dbReference type="InterPro" id="IPR035926">
    <property type="entry name" value="NusB-like_sf"/>
</dbReference>
<proteinExistence type="inferred from homology"/>
<comment type="similarity">
    <text evidence="1">Belongs to the NusB family.</text>
</comment>
<evidence type="ECO:0000256" key="2">
    <source>
        <dbReference type="ARBA" id="ARBA00022814"/>
    </source>
</evidence>
<keyword evidence="3" id="KW-0694">RNA-binding</keyword>
<evidence type="ECO:0000256" key="4">
    <source>
        <dbReference type="ARBA" id="ARBA00023015"/>
    </source>
</evidence>
<dbReference type="NCBIfam" id="TIGR01951">
    <property type="entry name" value="nusB"/>
    <property type="match status" value="1"/>
</dbReference>
<reference evidence="7 8" key="1">
    <citation type="submission" date="2016-01" db="EMBL/GenBank/DDBJ databases">
        <authorList>
            <person name="Oliw E.H."/>
        </authorList>
    </citation>
    <scope>NUCLEOTIDE SEQUENCE [LARGE SCALE GENOMIC DNA]</scope>
    <source>
        <strain evidence="7 8">DNF00307</strain>
    </source>
</reference>
<dbReference type="PATRIC" id="fig|419005.5.peg.934"/>
<evidence type="ECO:0000313" key="8">
    <source>
        <dbReference type="Proteomes" id="UP000070531"/>
    </source>
</evidence>